<gene>
    <name evidence="2" type="ORF">SKAU_G00395260</name>
</gene>
<evidence type="ECO:0000313" key="2">
    <source>
        <dbReference type="EMBL" id="KAJ8336183.1"/>
    </source>
</evidence>
<keyword evidence="1" id="KW-1133">Transmembrane helix</keyword>
<dbReference type="EMBL" id="JAINUF010000020">
    <property type="protein sequence ID" value="KAJ8336183.1"/>
    <property type="molecule type" value="Genomic_DNA"/>
</dbReference>
<dbReference type="OrthoDB" id="8941791at2759"/>
<sequence>MCFCSVGPVSIFVRFVFNTNNTVPSEREVLAQGNAFLSAEEEQLNNTVRVQNLTFEKITENSFALTLGYEMKDVSFPENIELRNETQELIQDSVNTLLNELLSQPVANPFTFPQGTYTNLPNEIQVNEEYVYQERDIEQPSNFLSAILRVIVSIFLRLVFNTNNTVPSESEILTQGNAFLSAEEEQLNNTVRVQNLTFEKITENSFALTLGYEMKDVSFPENIELRNKTQELIQDSVNTLLNELLSQPVANPFTFPQGTYTMGPVSIFVRLVFNTNNTVPSESEILAQGNAFLSAEEEQLNNTVRVQNLTFEKITENSFALTLGYEMKDVSFPENIELRNKTQELIQDSVNTLLNELLSQPVANPFTFPQGTYTNLPNEIQVNEEYVYQESDIEQPSNFLSAILRVIVSIFVRLVFNTNNTVPSESEILAQGNAFLSAEEEQLNNTVRVQNLTFEKITENSFALTLGYEIKDVSFPENVELRNQTQELIQDSVNTLLNELLSQPVANPFTFPQGTYTNLPNEIQVNEEYVYQENDIEQPSNFLSAILRVIVSIFLRLVFNTNNTVPSESEILTQGNAFLSAEEEQLNNTVRVQNLTFEKITENSFALTLGYEMKDVSFPENIELRNKTQELIQDSVNTLLNELLSQPVANPFTFPQGTYTNLPNEIQVNEEYVYQESDIEQPSNFLSAILRVIVSIFVRLVFNTNNTVPSESEILAQGNAFLSAEEEQLNNTVRVQNLTFEKITENSFALTLGYEIKDVSFPENVELRNQTQELIQDLVNTLLNELLSQPVANPFTFPQGTYTNLPNEIQVNEEYVYQENDIEQPSNFLSAILRVIVSIFVRLVFNTNNTVPSESEILTQGNAFLSAEEEQLNNTVRVQNLTFEKITENSFALTLGYEMKDVSFPENIELRNKTQELIQDSVNTLLNELLSQPVANPFTFPQGTYTNLPNEIQVNEEYVYQESDIEQPSNFLSAILRVIDRATTTAAPVTVGPISTAPSTTSAVTATSQPATAIVPPIVVLPTFSGTVTPTAAPRTIMGPVSIFVRLVFNTNNTVPSESEILAQGNAFLSAEEEQLNNTVRVQNLTFEKITENSFALTLGYEIKDVSFPENVELRNQTQELIQDLVNTLLNELLSQPVANPFTFPQGTYTNLPNEIQVNEEYVYQESDIEQPSNFLSAILRVIATSQPATAIVPPIIVLPTFSGTVTPTAAPRTIVGSVSIFVRFVFHTIQPVPSESAVLSQANAFLSRQTRALDAPVQRQDLTYEKLTNNSFALALSYEIANVTFPENFELRNGTRDLIQGSINSLLNGLLAQPNANPFTFPQGNYTNLSDEIHANLDYVFREGDINQPSAFLSAILRVSGLAPTTTAPTLSGTVTTAASPSTIVGFVSIFVRFVFHTIQPVPSESEVLSQANAFLSRRPRALDTPVRVQDLTYEKLTSNSFALGLSYVINNVSFPENFELRNGTRDLIQGSINSLLNGLLGQPNANHFTFPQGNYTNLANEIRANLDYVFREGDINQPSGFLSAILTVSGMAPTTTSSPVLLLITTSSVGRFPGWALAIIIPCGIAIILLPFWILLCCLLCGCCAAIKRRWRRRAYHLQPYVVHPV</sequence>
<reference evidence="2" key="1">
    <citation type="journal article" date="2023" name="Science">
        <title>Genome structures resolve the early diversification of teleost fishes.</title>
        <authorList>
            <person name="Parey E."/>
            <person name="Louis A."/>
            <person name="Montfort J."/>
            <person name="Bouchez O."/>
            <person name="Roques C."/>
            <person name="Iampietro C."/>
            <person name="Lluch J."/>
            <person name="Castinel A."/>
            <person name="Donnadieu C."/>
            <person name="Desvignes T."/>
            <person name="Floi Bucao C."/>
            <person name="Jouanno E."/>
            <person name="Wen M."/>
            <person name="Mejri S."/>
            <person name="Dirks R."/>
            <person name="Jansen H."/>
            <person name="Henkel C."/>
            <person name="Chen W.J."/>
            <person name="Zahm M."/>
            <person name="Cabau C."/>
            <person name="Klopp C."/>
            <person name="Thompson A.W."/>
            <person name="Robinson-Rechavi M."/>
            <person name="Braasch I."/>
            <person name="Lecointre G."/>
            <person name="Bobe J."/>
            <person name="Postlethwait J.H."/>
            <person name="Berthelot C."/>
            <person name="Roest Crollius H."/>
            <person name="Guiguen Y."/>
        </authorList>
    </citation>
    <scope>NUCLEOTIDE SEQUENCE</scope>
    <source>
        <strain evidence="2">WJC10195</strain>
    </source>
</reference>
<proteinExistence type="predicted"/>
<accession>A0A9Q1ECB7</accession>
<keyword evidence="1" id="KW-0812">Transmembrane</keyword>
<dbReference type="Proteomes" id="UP001152622">
    <property type="component" value="Chromosome 20"/>
</dbReference>
<keyword evidence="3" id="KW-1185">Reference proteome</keyword>
<keyword evidence="1" id="KW-0472">Membrane</keyword>
<evidence type="ECO:0000313" key="3">
    <source>
        <dbReference type="Proteomes" id="UP001152622"/>
    </source>
</evidence>
<evidence type="ECO:0000256" key="1">
    <source>
        <dbReference type="SAM" id="Phobius"/>
    </source>
</evidence>
<organism evidence="2 3">
    <name type="scientific">Synaphobranchus kaupii</name>
    <name type="common">Kaup's arrowtooth eel</name>
    <dbReference type="NCBI Taxonomy" id="118154"/>
    <lineage>
        <taxon>Eukaryota</taxon>
        <taxon>Metazoa</taxon>
        <taxon>Chordata</taxon>
        <taxon>Craniata</taxon>
        <taxon>Vertebrata</taxon>
        <taxon>Euteleostomi</taxon>
        <taxon>Actinopterygii</taxon>
        <taxon>Neopterygii</taxon>
        <taxon>Teleostei</taxon>
        <taxon>Anguilliformes</taxon>
        <taxon>Synaphobranchidae</taxon>
        <taxon>Synaphobranchus</taxon>
    </lineage>
</organism>
<feature type="transmembrane region" description="Helical" evidence="1">
    <location>
        <begin position="1556"/>
        <end position="1589"/>
    </location>
</feature>
<name>A0A9Q1ECB7_SYNKA</name>
<protein>
    <submittedName>
        <fullName evidence="2">Uncharacterized protein</fullName>
    </submittedName>
</protein>
<comment type="caution">
    <text evidence="2">The sequence shown here is derived from an EMBL/GenBank/DDBJ whole genome shotgun (WGS) entry which is preliminary data.</text>
</comment>